<dbReference type="eggNOG" id="ENOG502RR3D">
    <property type="taxonomic scope" value="Eukaryota"/>
</dbReference>
<protein>
    <submittedName>
        <fullName evidence="2">Uncharacterized protein</fullName>
    </submittedName>
</protein>
<feature type="region of interest" description="Disordered" evidence="1">
    <location>
        <begin position="1"/>
        <end position="28"/>
    </location>
</feature>
<keyword evidence="3" id="KW-1185">Reference proteome</keyword>
<dbReference type="STRING" id="86049.A0A1C1CP43"/>
<gene>
    <name evidence="2" type="ORF">CLCR_06983</name>
</gene>
<feature type="region of interest" description="Disordered" evidence="1">
    <location>
        <begin position="413"/>
        <end position="448"/>
    </location>
</feature>
<feature type="compositionally biased region" description="Low complexity" evidence="1">
    <location>
        <begin position="438"/>
        <end position="448"/>
    </location>
</feature>
<dbReference type="OrthoDB" id="5416073at2759"/>
<dbReference type="VEuPathDB" id="FungiDB:G647_05714"/>
<accession>A0A1C1CP43</accession>
<dbReference type="Proteomes" id="UP000094526">
    <property type="component" value="Unassembled WGS sequence"/>
</dbReference>
<dbReference type="VEuPathDB" id="FungiDB:CLCR_06983"/>
<evidence type="ECO:0000313" key="2">
    <source>
        <dbReference type="EMBL" id="OCT50276.1"/>
    </source>
</evidence>
<proteinExistence type="predicted"/>
<feature type="compositionally biased region" description="Polar residues" evidence="1">
    <location>
        <begin position="423"/>
        <end position="437"/>
    </location>
</feature>
<evidence type="ECO:0000256" key="1">
    <source>
        <dbReference type="SAM" id="MobiDB-lite"/>
    </source>
</evidence>
<organism evidence="2 3">
    <name type="scientific">Cladophialophora carrionii</name>
    <dbReference type="NCBI Taxonomy" id="86049"/>
    <lineage>
        <taxon>Eukaryota</taxon>
        <taxon>Fungi</taxon>
        <taxon>Dikarya</taxon>
        <taxon>Ascomycota</taxon>
        <taxon>Pezizomycotina</taxon>
        <taxon>Eurotiomycetes</taxon>
        <taxon>Chaetothyriomycetidae</taxon>
        <taxon>Chaetothyriales</taxon>
        <taxon>Herpotrichiellaceae</taxon>
        <taxon>Cladophialophora</taxon>
    </lineage>
</organism>
<dbReference type="AlphaFoldDB" id="A0A1C1CP43"/>
<comment type="caution">
    <text evidence="2">The sequence shown here is derived from an EMBL/GenBank/DDBJ whole genome shotgun (WGS) entry which is preliminary data.</text>
</comment>
<sequence>MTTKAQPPSSHHRLPPGRQTPYPQRRSLKQSLKDVFCRTLRKSPGHSDTVGSGILRRAESTRPYFPSTTTFSSFTDRPGSQYSLEEYTISRAIPNRFQSPTHRGSIRSPAPQSLLPATSLSQFDLHHAYLHPSTVPQRAVHDAVLPSVVSVASRQASVASFSTLSTAPSISTLRIQDSRQSLVPVPASVTRNSISQTKPSRGRTNHVSWLQSPTASSVSVAEAAISSDKGPPMQDQTGIRSVEHFRSFCILDTAVAGCPVVATSRELCYIFEIGEHFFLNNSECEGASMDIVTGQDAAGDPITHLVLFTPLVIPSSGRSRFMLACLVDVTKFINDTASLPEFDRELDSSIIESEVQTPPQERNIRDWHAASYKLSADDLLGGCLLPDDREPILRSSANYRELPEDIWLNLASEEKRKRPVPPRNTSRSTPKINHTPRSNASQASTTSSTVDDALDEFMSGLQDLYSEFFLLGKSPLDETCFEICNVSPVVYQSKEYINGHLSCTDRQRMAELSSALAQGSPFNMPVKWGWQGVEKRLYCSPMYTANSITWICFLVNHQMPLLW</sequence>
<name>A0A1C1CP43_9EURO</name>
<evidence type="ECO:0000313" key="3">
    <source>
        <dbReference type="Proteomes" id="UP000094526"/>
    </source>
</evidence>
<reference evidence="3" key="1">
    <citation type="submission" date="2015-07" db="EMBL/GenBank/DDBJ databases">
        <authorList>
            <person name="Teixeira M.M."/>
            <person name="Souza R.C."/>
            <person name="Almeida L.G."/>
            <person name="Vicente V.A."/>
            <person name="de Hoog S."/>
            <person name="Bocca A.L."/>
            <person name="de Almeida S.R."/>
            <person name="Vasconcelos A.T."/>
            <person name="Felipe M.S."/>
        </authorList>
    </citation>
    <scope>NUCLEOTIDE SEQUENCE [LARGE SCALE GENOMIC DNA]</scope>
    <source>
        <strain evidence="3">KSF</strain>
    </source>
</reference>
<dbReference type="EMBL" id="LGRB01000010">
    <property type="protein sequence ID" value="OCT50276.1"/>
    <property type="molecule type" value="Genomic_DNA"/>
</dbReference>